<evidence type="ECO:0000313" key="1">
    <source>
        <dbReference type="EMBL" id="CAH9073235.1"/>
    </source>
</evidence>
<organism evidence="1 2">
    <name type="scientific">Cuscuta europaea</name>
    <name type="common">European dodder</name>
    <dbReference type="NCBI Taxonomy" id="41803"/>
    <lineage>
        <taxon>Eukaryota</taxon>
        <taxon>Viridiplantae</taxon>
        <taxon>Streptophyta</taxon>
        <taxon>Embryophyta</taxon>
        <taxon>Tracheophyta</taxon>
        <taxon>Spermatophyta</taxon>
        <taxon>Magnoliopsida</taxon>
        <taxon>eudicotyledons</taxon>
        <taxon>Gunneridae</taxon>
        <taxon>Pentapetalae</taxon>
        <taxon>asterids</taxon>
        <taxon>lamiids</taxon>
        <taxon>Solanales</taxon>
        <taxon>Convolvulaceae</taxon>
        <taxon>Cuscuteae</taxon>
        <taxon>Cuscuta</taxon>
        <taxon>Cuscuta subgen. Cuscuta</taxon>
    </lineage>
</organism>
<proteinExistence type="predicted"/>
<evidence type="ECO:0000313" key="2">
    <source>
        <dbReference type="Proteomes" id="UP001152484"/>
    </source>
</evidence>
<keyword evidence="2" id="KW-1185">Reference proteome</keyword>
<dbReference type="EMBL" id="CAMAPE010000008">
    <property type="protein sequence ID" value="CAH9073235.1"/>
    <property type="molecule type" value="Genomic_DNA"/>
</dbReference>
<dbReference type="AlphaFoldDB" id="A0A9P1E278"/>
<gene>
    <name evidence="1" type="ORF">CEURO_LOCUS4719</name>
</gene>
<comment type="caution">
    <text evidence="1">The sequence shown here is derived from an EMBL/GenBank/DDBJ whole genome shotgun (WGS) entry which is preliminary data.</text>
</comment>
<sequence length="113" mass="12277">MLESSLLQPFPLPATVPIPQPPPAQVSYYPSSDWYISCLLGCSIGGVTDTPIEAADQFTTMSGGELPYYPYDSKCYIHSSGSKKGDMDLMEMIFSSSRSSHGSNSNNAEEKKL</sequence>
<name>A0A9P1E278_CUSEU</name>
<protein>
    <submittedName>
        <fullName evidence="1">Uncharacterized protein</fullName>
    </submittedName>
</protein>
<accession>A0A9P1E278</accession>
<dbReference type="Proteomes" id="UP001152484">
    <property type="component" value="Unassembled WGS sequence"/>
</dbReference>
<reference evidence="1" key="1">
    <citation type="submission" date="2022-07" db="EMBL/GenBank/DDBJ databases">
        <authorList>
            <person name="Macas J."/>
            <person name="Novak P."/>
            <person name="Neumann P."/>
        </authorList>
    </citation>
    <scope>NUCLEOTIDE SEQUENCE</scope>
</reference>